<feature type="compositionally biased region" description="Basic and acidic residues" evidence="8">
    <location>
        <begin position="184"/>
        <end position="198"/>
    </location>
</feature>
<dbReference type="PROSITE" id="PS50294">
    <property type="entry name" value="WD_REPEATS_REGION"/>
    <property type="match status" value="1"/>
</dbReference>
<dbReference type="PANTHER" id="PTHR18359:SF0">
    <property type="entry name" value="U3 SMALL NUCLEOLAR RNA-ASSOCIATED PROTEIN 18 HOMOLOG"/>
    <property type="match status" value="1"/>
</dbReference>
<gene>
    <name evidence="9" type="ORF">NLU13_3840</name>
</gene>
<dbReference type="EMBL" id="JAPDFR010000003">
    <property type="protein sequence ID" value="KAK0387594.1"/>
    <property type="molecule type" value="Genomic_DNA"/>
</dbReference>
<evidence type="ECO:0000256" key="7">
    <source>
        <dbReference type="PROSITE-ProRule" id="PRU00221"/>
    </source>
</evidence>
<keyword evidence="10" id="KW-1185">Reference proteome</keyword>
<protein>
    <recommendedName>
        <fullName evidence="11">U3 small nucleolar RNA-associated protein 18</fullName>
    </recommendedName>
</protein>
<feature type="repeat" description="WD" evidence="7">
    <location>
        <begin position="551"/>
        <end position="579"/>
    </location>
</feature>
<dbReference type="InterPro" id="IPR045161">
    <property type="entry name" value="Utp18"/>
</dbReference>
<keyword evidence="3 7" id="KW-0853">WD repeat</keyword>
<dbReference type="Proteomes" id="UP001175261">
    <property type="component" value="Unassembled WGS sequence"/>
</dbReference>
<evidence type="ECO:0000256" key="2">
    <source>
        <dbReference type="ARBA" id="ARBA00022552"/>
    </source>
</evidence>
<dbReference type="InterPro" id="IPR015943">
    <property type="entry name" value="WD40/YVTN_repeat-like_dom_sf"/>
</dbReference>
<dbReference type="GO" id="GO:0032040">
    <property type="term" value="C:small-subunit processome"/>
    <property type="evidence" value="ECO:0007669"/>
    <property type="project" value="TreeGrafter"/>
</dbReference>
<dbReference type="PROSITE" id="PS50082">
    <property type="entry name" value="WD_REPEATS_2"/>
    <property type="match status" value="1"/>
</dbReference>
<comment type="subcellular location">
    <subcellularLocation>
        <location evidence="1">Nucleus</location>
        <location evidence="1">Nucleolus</location>
    </subcellularLocation>
</comment>
<name>A0AA39GJG2_SARSR</name>
<evidence type="ECO:0000256" key="3">
    <source>
        <dbReference type="ARBA" id="ARBA00022574"/>
    </source>
</evidence>
<comment type="caution">
    <text evidence="9">The sequence shown here is derived from an EMBL/GenBank/DDBJ whole genome shotgun (WGS) entry which is preliminary data.</text>
</comment>
<dbReference type="Gene3D" id="2.130.10.10">
    <property type="entry name" value="YVTN repeat-like/Quinoprotein amine dehydrogenase"/>
    <property type="match status" value="1"/>
</dbReference>
<organism evidence="9 10">
    <name type="scientific">Sarocladium strictum</name>
    <name type="common">Black bundle disease fungus</name>
    <name type="synonym">Acremonium strictum</name>
    <dbReference type="NCBI Taxonomy" id="5046"/>
    <lineage>
        <taxon>Eukaryota</taxon>
        <taxon>Fungi</taxon>
        <taxon>Dikarya</taxon>
        <taxon>Ascomycota</taxon>
        <taxon>Pezizomycotina</taxon>
        <taxon>Sordariomycetes</taxon>
        <taxon>Hypocreomycetidae</taxon>
        <taxon>Hypocreales</taxon>
        <taxon>Sarocladiaceae</taxon>
        <taxon>Sarocladium</taxon>
    </lineage>
</organism>
<keyword evidence="4" id="KW-0677">Repeat</keyword>
<dbReference type="FunFam" id="2.130.10.10:FF:000549">
    <property type="entry name" value="Small nucleolar ribonucleoprotein complex subunit"/>
    <property type="match status" value="1"/>
</dbReference>
<evidence type="ECO:0000256" key="4">
    <source>
        <dbReference type="ARBA" id="ARBA00022737"/>
    </source>
</evidence>
<evidence type="ECO:0000313" key="10">
    <source>
        <dbReference type="Proteomes" id="UP001175261"/>
    </source>
</evidence>
<dbReference type="InterPro" id="IPR001680">
    <property type="entry name" value="WD40_rpt"/>
</dbReference>
<feature type="compositionally biased region" description="Acidic residues" evidence="8">
    <location>
        <begin position="200"/>
        <end position="211"/>
    </location>
</feature>
<feature type="region of interest" description="Disordered" evidence="8">
    <location>
        <begin position="180"/>
        <end position="212"/>
    </location>
</feature>
<evidence type="ECO:0000313" key="9">
    <source>
        <dbReference type="EMBL" id="KAK0387594.1"/>
    </source>
</evidence>
<sequence length="579" mass="64366">MASFKKHYAVDSDTSDSEMSDAPTPHKAGNGPKYSSKATFEKDSEEEELERLVLGDDNAFRNSLFGGANVYDATVDVSGKELMQLDEDDEMEGMADAELFMFDTGASGDASKAQKPEKNTTPGELPAWQDSDDDRVTVKLMKRHGKVRQIREVNDDELVHGKEYIRRLRDYYLRLNPRPAWSKQSDERPTKRSKKTADGDTSDSSDLDSDAELSSLPMNQFLRDINKLAGRNANASRPLQPGAIDIQKTRDIPDRHLREVTSLSFHPKYPVLLSASPASKMWLHHIAPEANPQPNPALTSVQAKRVDVRRAQFLYPDGDQIFFAGRRKYFHHWDLPSGTVQKTAGIQGRKEDHKSMERFRLSPCGSYMAIQGSSKKGGGIVSIISAASTQWVAEARLSAKGGVRDFQWWRNGEGMTILGQDGMVGEYSLADRRFLATWMDEGGVNSLVLALGGRGGPDAFGEDAWVAIGSNSGMCTLYNRSFLLEDPVKERPEPTRTFENIITPVTVITFSPDGQLLAYGSLEKDTLKLVHVASQTVYRNWPTAQTPLGRVTAVAFGKDSDMLAVGNDRGKIRLWEIRR</sequence>
<evidence type="ECO:0000256" key="6">
    <source>
        <dbReference type="ARBA" id="ARBA00025767"/>
    </source>
</evidence>
<reference evidence="9" key="1">
    <citation type="submission" date="2022-10" db="EMBL/GenBank/DDBJ databases">
        <title>Determination and structural analysis of whole genome sequence of Sarocladium strictum F4-1.</title>
        <authorList>
            <person name="Hu L."/>
            <person name="Jiang Y."/>
        </authorList>
    </citation>
    <scope>NUCLEOTIDE SEQUENCE</scope>
    <source>
        <strain evidence="9">F4-1</strain>
    </source>
</reference>
<evidence type="ECO:0008006" key="11">
    <source>
        <dbReference type="Google" id="ProtNLM"/>
    </source>
</evidence>
<dbReference type="GO" id="GO:0034388">
    <property type="term" value="C:Pwp2p-containing subcomplex of 90S preribosome"/>
    <property type="evidence" value="ECO:0007669"/>
    <property type="project" value="TreeGrafter"/>
</dbReference>
<dbReference type="PANTHER" id="PTHR18359">
    <property type="entry name" value="WD-REPEAT PROTEIN-RELATED"/>
    <property type="match status" value="1"/>
</dbReference>
<evidence type="ECO:0000256" key="1">
    <source>
        <dbReference type="ARBA" id="ARBA00004604"/>
    </source>
</evidence>
<dbReference type="AlphaFoldDB" id="A0AA39GJG2"/>
<feature type="region of interest" description="Disordered" evidence="8">
    <location>
        <begin position="105"/>
        <end position="132"/>
    </location>
</feature>
<dbReference type="InterPro" id="IPR036322">
    <property type="entry name" value="WD40_repeat_dom_sf"/>
</dbReference>
<evidence type="ECO:0000256" key="5">
    <source>
        <dbReference type="ARBA" id="ARBA00023242"/>
    </source>
</evidence>
<evidence type="ECO:0000256" key="8">
    <source>
        <dbReference type="SAM" id="MobiDB-lite"/>
    </source>
</evidence>
<dbReference type="SUPFAM" id="SSF50978">
    <property type="entry name" value="WD40 repeat-like"/>
    <property type="match status" value="1"/>
</dbReference>
<proteinExistence type="inferred from homology"/>
<accession>A0AA39GJG2</accession>
<dbReference type="Pfam" id="PF00400">
    <property type="entry name" value="WD40"/>
    <property type="match status" value="1"/>
</dbReference>
<comment type="similarity">
    <text evidence="6">Belongs to the WD repeat UTP18 family.</text>
</comment>
<keyword evidence="2" id="KW-0698">rRNA processing</keyword>
<dbReference type="SMART" id="SM00320">
    <property type="entry name" value="WD40"/>
    <property type="match status" value="4"/>
</dbReference>
<dbReference type="GO" id="GO:0006364">
    <property type="term" value="P:rRNA processing"/>
    <property type="evidence" value="ECO:0007669"/>
    <property type="project" value="UniProtKB-KW"/>
</dbReference>
<feature type="region of interest" description="Disordered" evidence="8">
    <location>
        <begin position="1"/>
        <end position="48"/>
    </location>
</feature>
<keyword evidence="5" id="KW-0539">Nucleus</keyword>